<feature type="region of interest" description="Disordered" evidence="6">
    <location>
        <begin position="326"/>
        <end position="389"/>
    </location>
</feature>
<dbReference type="AlphaFoldDB" id="A0A1H9P651"/>
<keyword evidence="4 7" id="KW-1133">Transmembrane helix</keyword>
<evidence type="ECO:0000256" key="1">
    <source>
        <dbReference type="ARBA" id="ARBA00004141"/>
    </source>
</evidence>
<dbReference type="Proteomes" id="UP000198929">
    <property type="component" value="Unassembled WGS sequence"/>
</dbReference>
<dbReference type="RefSeq" id="WP_092254915.1">
    <property type="nucleotide sequence ID" value="NZ_CP047199.1"/>
</dbReference>
<feature type="transmembrane region" description="Helical" evidence="7">
    <location>
        <begin position="299"/>
        <end position="319"/>
    </location>
</feature>
<proteinExistence type="inferred from homology"/>
<name>A0A1H9P651_9CORY</name>
<evidence type="ECO:0000256" key="5">
    <source>
        <dbReference type="ARBA" id="ARBA00023136"/>
    </source>
</evidence>
<evidence type="ECO:0000256" key="6">
    <source>
        <dbReference type="SAM" id="MobiDB-lite"/>
    </source>
</evidence>
<feature type="transmembrane region" description="Helical" evidence="7">
    <location>
        <begin position="255"/>
        <end position="279"/>
    </location>
</feature>
<keyword evidence="5 7" id="KW-0472">Membrane</keyword>
<keyword evidence="9" id="KW-1185">Reference proteome</keyword>
<feature type="compositionally biased region" description="Basic and acidic residues" evidence="6">
    <location>
        <begin position="335"/>
        <end position="357"/>
    </location>
</feature>
<dbReference type="EMBL" id="FOGQ01000001">
    <property type="protein sequence ID" value="SER43053.1"/>
    <property type="molecule type" value="Genomic_DNA"/>
</dbReference>
<dbReference type="NCBIfam" id="TIGR03718">
    <property type="entry name" value="R_switched_Alx"/>
    <property type="match status" value="1"/>
</dbReference>
<feature type="transmembrane region" description="Helical" evidence="7">
    <location>
        <begin position="6"/>
        <end position="27"/>
    </location>
</feature>
<sequence>MSVPFWVWAITIIVIAGFFIFDFYTHVKEPHEPTMKESSFWTLFYVVLALVFGLFVWFGWDAEHGLQYYTGYVTEKALSIDNLFVFALIMGAFKIPRKYQQKVLLLGIVIALIARLIFILLGAAVIAAWSDVFYLFAIFLLYTAIKLIYDEATEQPETDPNDMAIIKWLRKVVPVTASYHGDKLTTKDQHGKFALTPLFVALVSIGLVDVMFAFDSIPAIYGITSEAYLVFTTNAFSLMGLRQMYFLLDGLLDRLVYLPYGLALILGFIGVKLLLHALHENNLPFINGGENLDVPEVPTTWSLVIIVGILVVTVIASLIKDKRDEVQGGKRGPKTRVDFDDHGNRRKVDAKGRHIEWIDDPATSGKGDHTATGSRDVDHLEPEPHPDDL</sequence>
<dbReference type="InterPro" id="IPR005496">
    <property type="entry name" value="Integral_membrane_TerC"/>
</dbReference>
<organism evidence="8 9">
    <name type="scientific">Corynebacterium cystitidis DSM 20524</name>
    <dbReference type="NCBI Taxonomy" id="1121357"/>
    <lineage>
        <taxon>Bacteria</taxon>
        <taxon>Bacillati</taxon>
        <taxon>Actinomycetota</taxon>
        <taxon>Actinomycetes</taxon>
        <taxon>Mycobacteriales</taxon>
        <taxon>Corynebacteriaceae</taxon>
        <taxon>Corynebacterium</taxon>
    </lineage>
</organism>
<feature type="transmembrane region" description="Helical" evidence="7">
    <location>
        <begin position="227"/>
        <end position="248"/>
    </location>
</feature>
<evidence type="ECO:0000256" key="3">
    <source>
        <dbReference type="ARBA" id="ARBA00022692"/>
    </source>
</evidence>
<feature type="transmembrane region" description="Helical" evidence="7">
    <location>
        <begin position="132"/>
        <end position="149"/>
    </location>
</feature>
<gene>
    <name evidence="8" type="ORF">SAMN05661109_00211</name>
</gene>
<protein>
    <submittedName>
        <fullName evidence="8">Tellurite resistance protein TerC</fullName>
    </submittedName>
</protein>
<dbReference type="PANTHER" id="PTHR30238">
    <property type="entry name" value="MEMBRANE BOUND PREDICTED REDOX MODULATOR"/>
    <property type="match status" value="1"/>
</dbReference>
<comment type="similarity">
    <text evidence="2">Belongs to the TerC family.</text>
</comment>
<evidence type="ECO:0000256" key="7">
    <source>
        <dbReference type="SAM" id="Phobius"/>
    </source>
</evidence>
<accession>A0A1H9P651</accession>
<feature type="transmembrane region" description="Helical" evidence="7">
    <location>
        <begin position="78"/>
        <end position="96"/>
    </location>
</feature>
<evidence type="ECO:0000313" key="8">
    <source>
        <dbReference type="EMBL" id="SER43053.1"/>
    </source>
</evidence>
<feature type="transmembrane region" description="Helical" evidence="7">
    <location>
        <begin position="39"/>
        <end position="58"/>
    </location>
</feature>
<comment type="subcellular location">
    <subcellularLocation>
        <location evidence="1">Membrane</location>
        <topology evidence="1">Multi-pass membrane protein</topology>
    </subcellularLocation>
</comment>
<evidence type="ECO:0000256" key="2">
    <source>
        <dbReference type="ARBA" id="ARBA00007511"/>
    </source>
</evidence>
<feature type="transmembrane region" description="Helical" evidence="7">
    <location>
        <begin position="193"/>
        <end position="221"/>
    </location>
</feature>
<dbReference type="Pfam" id="PF03741">
    <property type="entry name" value="TerC"/>
    <property type="match status" value="1"/>
</dbReference>
<feature type="transmembrane region" description="Helical" evidence="7">
    <location>
        <begin position="103"/>
        <end position="126"/>
    </location>
</feature>
<dbReference type="InterPro" id="IPR022369">
    <property type="entry name" value="Integral_membrane_TerC_rswitch"/>
</dbReference>
<evidence type="ECO:0000256" key="4">
    <source>
        <dbReference type="ARBA" id="ARBA00022989"/>
    </source>
</evidence>
<dbReference type="GO" id="GO:0016020">
    <property type="term" value="C:membrane"/>
    <property type="evidence" value="ECO:0007669"/>
    <property type="project" value="UniProtKB-SubCell"/>
</dbReference>
<feature type="compositionally biased region" description="Basic and acidic residues" evidence="6">
    <location>
        <begin position="375"/>
        <end position="389"/>
    </location>
</feature>
<keyword evidence="3 7" id="KW-0812">Transmembrane</keyword>
<dbReference type="STRING" id="1121357.SAMN05661109_00211"/>
<reference evidence="9" key="1">
    <citation type="submission" date="2016-10" db="EMBL/GenBank/DDBJ databases">
        <authorList>
            <person name="Varghese N."/>
            <person name="Submissions S."/>
        </authorList>
    </citation>
    <scope>NUCLEOTIDE SEQUENCE [LARGE SCALE GENOMIC DNA]</scope>
    <source>
        <strain evidence="9">DSM 20524</strain>
    </source>
</reference>
<dbReference type="PANTHER" id="PTHR30238:SF0">
    <property type="entry name" value="THYLAKOID MEMBRANE PROTEIN TERC, CHLOROPLASTIC"/>
    <property type="match status" value="1"/>
</dbReference>
<evidence type="ECO:0000313" key="9">
    <source>
        <dbReference type="Proteomes" id="UP000198929"/>
    </source>
</evidence>